<comment type="caution">
    <text evidence="1">The sequence shown here is derived from an EMBL/GenBank/DDBJ whole genome shotgun (WGS) entry which is preliminary data.</text>
</comment>
<keyword evidence="2" id="KW-1185">Reference proteome</keyword>
<organism evidence="1 2">
    <name type="scientific">Flavobacterium procerum</name>
    <dbReference type="NCBI Taxonomy" id="1455569"/>
    <lineage>
        <taxon>Bacteria</taxon>
        <taxon>Pseudomonadati</taxon>
        <taxon>Bacteroidota</taxon>
        <taxon>Flavobacteriia</taxon>
        <taxon>Flavobacteriales</taxon>
        <taxon>Flavobacteriaceae</taxon>
        <taxon>Flavobacterium</taxon>
    </lineage>
</organism>
<reference evidence="1 2" key="1">
    <citation type="submission" date="2024-09" db="EMBL/GenBank/DDBJ databases">
        <authorList>
            <person name="Sun Q."/>
            <person name="Mori K."/>
        </authorList>
    </citation>
    <scope>NUCLEOTIDE SEQUENCE [LARGE SCALE GENOMIC DNA]</scope>
    <source>
        <strain evidence="1 2">CGMCC 1.12926</strain>
    </source>
</reference>
<dbReference type="Proteomes" id="UP001589734">
    <property type="component" value="Unassembled WGS sequence"/>
</dbReference>
<proteinExistence type="predicted"/>
<sequence length="112" mass="13264">MKTDNLLELIKELNAQPIKFRLKLRNKDKNLTWEDWIINTTGTYIETGHTGPNTIDKIEYIEINPIEEKDIGKLVPKRMINHTLEIIKIIENRNINFEQCENTIKIELYAEK</sequence>
<protein>
    <submittedName>
        <fullName evidence="1">DUF6678 family protein</fullName>
    </submittedName>
</protein>
<dbReference type="RefSeq" id="WP_379684048.1">
    <property type="nucleotide sequence ID" value="NZ_JBHLYW010000005.1"/>
</dbReference>
<evidence type="ECO:0000313" key="2">
    <source>
        <dbReference type="Proteomes" id="UP001589734"/>
    </source>
</evidence>
<dbReference type="EMBL" id="JBHLYW010000005">
    <property type="protein sequence ID" value="MFC0076327.1"/>
    <property type="molecule type" value="Genomic_DNA"/>
</dbReference>
<gene>
    <name evidence="1" type="ORF">ACFFLS_04710</name>
</gene>
<dbReference type="InterPro" id="IPR046500">
    <property type="entry name" value="DUF6678"/>
</dbReference>
<name>A0ABV6BLK6_9FLAO</name>
<accession>A0ABV6BLK6</accession>
<dbReference type="Pfam" id="PF20383">
    <property type="entry name" value="DUF6678"/>
    <property type="match status" value="1"/>
</dbReference>
<evidence type="ECO:0000313" key="1">
    <source>
        <dbReference type="EMBL" id="MFC0076327.1"/>
    </source>
</evidence>